<reference evidence="2 3" key="1">
    <citation type="submission" date="2019-09" db="EMBL/GenBank/DDBJ databases">
        <title>Biological control of the noxious weed angled onion (Allium triquetrum) thwarted by endophytic bacteria in Victoria, Australia.</title>
        <authorList>
            <person name="Tehranchian P."/>
            <person name="Adair R.J."/>
            <person name="Van T.H."/>
            <person name="Morrison P.D."/>
            <person name="Williams H."/>
            <person name="Lawrie A.C."/>
        </authorList>
    </citation>
    <scope>NUCLEOTIDE SEQUENCE [LARGE SCALE GENOMIC DNA]</scope>
    <source>
        <strain evidence="2 3">RPTAtOch1</strain>
    </source>
</reference>
<sequence>MRILAWIFSFFMSIGVSFAAASTEFDRQCLRLYPYADAFAQKFLSEAIPFSRMFYPAGGTRGEPENFSVLFSDAFPNSHFIMGRVLNADRNLHYVGLYYKTAVEPLPVFKSENIGFVDFQDNVGLRVNGRKQILTAVRQFVTNKIPQRYGVKVHNCEPRDMEGHRSVPNRTTLVQNPENPSEWIYLLQGSEVPKVVPYRVSYGLETAPHIWKVLGNTVIDANGALLVPQEWRESACTQWHDIYAPEAIAQEICGLEEFQPQK</sequence>
<dbReference type="Proteomes" id="UP000327108">
    <property type="component" value="Unassembled WGS sequence"/>
</dbReference>
<feature type="chain" id="PRO_5024327549" evidence="1">
    <location>
        <begin position="20"/>
        <end position="262"/>
    </location>
</feature>
<proteinExistence type="predicted"/>
<evidence type="ECO:0000313" key="2">
    <source>
        <dbReference type="EMBL" id="KAA9361439.1"/>
    </source>
</evidence>
<name>A0A5N1JWB9_9HYPH</name>
<dbReference type="AlphaFoldDB" id="A0A5N1JWB9"/>
<gene>
    <name evidence="2" type="ORF">F3W84_20285</name>
</gene>
<keyword evidence="3" id="KW-1185">Reference proteome</keyword>
<comment type="caution">
    <text evidence="2">The sequence shown here is derived from an EMBL/GenBank/DDBJ whole genome shotgun (WGS) entry which is preliminary data.</text>
</comment>
<feature type="signal peptide" evidence="1">
    <location>
        <begin position="1"/>
        <end position="19"/>
    </location>
</feature>
<protein>
    <submittedName>
        <fullName evidence="2">Uncharacterized protein</fullName>
    </submittedName>
</protein>
<keyword evidence="1" id="KW-0732">Signal</keyword>
<evidence type="ECO:0000256" key="1">
    <source>
        <dbReference type="SAM" id="SignalP"/>
    </source>
</evidence>
<evidence type="ECO:0000313" key="3">
    <source>
        <dbReference type="Proteomes" id="UP000327108"/>
    </source>
</evidence>
<dbReference type="EMBL" id="VYXQ01000025">
    <property type="protein sequence ID" value="KAA9361439.1"/>
    <property type="molecule type" value="Genomic_DNA"/>
</dbReference>
<organism evidence="2 3">
    <name type="scientific">Ochrobactrum quorumnocens</name>
    <dbReference type="NCBI Taxonomy" id="271865"/>
    <lineage>
        <taxon>Bacteria</taxon>
        <taxon>Pseudomonadati</taxon>
        <taxon>Pseudomonadota</taxon>
        <taxon>Alphaproteobacteria</taxon>
        <taxon>Hyphomicrobiales</taxon>
        <taxon>Brucellaceae</taxon>
        <taxon>Brucella/Ochrobactrum group</taxon>
        <taxon>Ochrobactrum</taxon>
    </lineage>
</organism>
<accession>A0A5N1JWB9</accession>